<dbReference type="RefSeq" id="WP_075056664.1">
    <property type="nucleotide sequence ID" value="NZ_BMNY01000001.1"/>
</dbReference>
<protein>
    <submittedName>
        <fullName evidence="1">Uncharacterized protein</fullName>
    </submittedName>
</protein>
<comment type="caution">
    <text evidence="1">The sequence shown here is derived from an EMBL/GenBank/DDBJ whole genome shotgun (WGS) entry which is preliminary data.</text>
</comment>
<dbReference type="Proteomes" id="UP000632195">
    <property type="component" value="Unassembled WGS sequence"/>
</dbReference>
<proteinExistence type="predicted"/>
<organism evidence="1 2">
    <name type="scientific">Thermogymnomonas acidicola</name>
    <dbReference type="NCBI Taxonomy" id="399579"/>
    <lineage>
        <taxon>Archaea</taxon>
        <taxon>Methanobacteriati</taxon>
        <taxon>Thermoplasmatota</taxon>
        <taxon>Thermoplasmata</taxon>
        <taxon>Thermoplasmatales</taxon>
        <taxon>Thermogymnomonas</taxon>
    </lineage>
</organism>
<reference evidence="1" key="1">
    <citation type="journal article" date="2014" name="Int. J. Syst. Evol. Microbiol.">
        <title>Complete genome sequence of Corynebacterium casei LMG S-19264T (=DSM 44701T), isolated from a smear-ripened cheese.</title>
        <authorList>
            <consortium name="US DOE Joint Genome Institute (JGI-PGF)"/>
            <person name="Walter F."/>
            <person name="Albersmeier A."/>
            <person name="Kalinowski J."/>
            <person name="Ruckert C."/>
        </authorList>
    </citation>
    <scope>NUCLEOTIDE SEQUENCE</scope>
    <source>
        <strain evidence="1">JCM 13583</strain>
    </source>
</reference>
<sequence>MFAVSVRGELVSGSAIDRDFISSLLSGRAGIEVSILSNRVVVVCRVEDEDCMSAMRRATHQVMDVMISIFEKGWRCSGGLWKIGSVEVSEVAQTSM</sequence>
<dbReference type="AlphaFoldDB" id="A0AA37BPC0"/>
<name>A0AA37BPC0_9ARCH</name>
<evidence type="ECO:0000313" key="1">
    <source>
        <dbReference type="EMBL" id="GGM65859.1"/>
    </source>
</evidence>
<evidence type="ECO:0000313" key="2">
    <source>
        <dbReference type="Proteomes" id="UP000632195"/>
    </source>
</evidence>
<dbReference type="EMBL" id="BMNY01000001">
    <property type="protein sequence ID" value="GGM65859.1"/>
    <property type="molecule type" value="Genomic_DNA"/>
</dbReference>
<gene>
    <name evidence="1" type="ORF">GCM10007108_00160</name>
</gene>
<reference evidence="1" key="2">
    <citation type="submission" date="2022-09" db="EMBL/GenBank/DDBJ databases">
        <authorList>
            <person name="Sun Q."/>
            <person name="Ohkuma M."/>
        </authorList>
    </citation>
    <scope>NUCLEOTIDE SEQUENCE</scope>
    <source>
        <strain evidence="1">JCM 13583</strain>
    </source>
</reference>
<keyword evidence="2" id="KW-1185">Reference proteome</keyword>
<accession>A0AA37BPC0</accession>